<keyword evidence="2" id="KW-1185">Reference proteome</keyword>
<dbReference type="STRING" id="390270.SAMN04488005_1535"/>
<dbReference type="AlphaFoldDB" id="A0A1I6GEM1"/>
<sequence>MTRPTPTTHDEKQGLAALRLSRAQRLGWARGILDDIETHSDARIRRACRTILNHSADHAEHQLAKDLWRMVNDGKSAEAKARK</sequence>
<dbReference type="RefSeq" id="WP_090198463.1">
    <property type="nucleotide sequence ID" value="NZ_FOYP01000001.1"/>
</dbReference>
<dbReference type="OrthoDB" id="7886215at2"/>
<accession>A0A1I6GEM1</accession>
<reference evidence="2" key="1">
    <citation type="submission" date="2016-10" db="EMBL/GenBank/DDBJ databases">
        <authorList>
            <person name="Varghese N."/>
            <person name="Submissions S."/>
        </authorList>
    </citation>
    <scope>NUCLEOTIDE SEQUENCE [LARGE SCALE GENOMIC DNA]</scope>
    <source>
        <strain evidence="2">DSM 26879</strain>
    </source>
</reference>
<name>A0A1I6GEM1_9RHOB</name>
<evidence type="ECO:0000313" key="1">
    <source>
        <dbReference type="EMBL" id="SFR40655.1"/>
    </source>
</evidence>
<evidence type="ECO:0000313" key="2">
    <source>
        <dbReference type="Proteomes" id="UP000199478"/>
    </source>
</evidence>
<dbReference type="Proteomes" id="UP000199478">
    <property type="component" value="Unassembled WGS sequence"/>
</dbReference>
<protein>
    <submittedName>
        <fullName evidence="1">Uncharacterized protein</fullName>
    </submittedName>
</protein>
<dbReference type="EMBL" id="FOYP01000001">
    <property type="protein sequence ID" value="SFR40655.1"/>
    <property type="molecule type" value="Genomic_DNA"/>
</dbReference>
<proteinExistence type="predicted"/>
<organism evidence="1 2">
    <name type="scientific">Yoonia tamlensis</name>
    <dbReference type="NCBI Taxonomy" id="390270"/>
    <lineage>
        <taxon>Bacteria</taxon>
        <taxon>Pseudomonadati</taxon>
        <taxon>Pseudomonadota</taxon>
        <taxon>Alphaproteobacteria</taxon>
        <taxon>Rhodobacterales</taxon>
        <taxon>Paracoccaceae</taxon>
        <taxon>Yoonia</taxon>
    </lineage>
</organism>
<gene>
    <name evidence="1" type="ORF">SAMN04488005_1535</name>
</gene>